<proteinExistence type="predicted"/>
<organism evidence="1 2">
    <name type="scientific">Caerostris extrusa</name>
    <name type="common">Bark spider</name>
    <name type="synonym">Caerostris bankana</name>
    <dbReference type="NCBI Taxonomy" id="172846"/>
    <lineage>
        <taxon>Eukaryota</taxon>
        <taxon>Metazoa</taxon>
        <taxon>Ecdysozoa</taxon>
        <taxon>Arthropoda</taxon>
        <taxon>Chelicerata</taxon>
        <taxon>Arachnida</taxon>
        <taxon>Araneae</taxon>
        <taxon>Araneomorphae</taxon>
        <taxon>Entelegynae</taxon>
        <taxon>Araneoidea</taxon>
        <taxon>Araneidae</taxon>
        <taxon>Caerostris</taxon>
    </lineage>
</organism>
<reference evidence="1 2" key="1">
    <citation type="submission" date="2021-06" db="EMBL/GenBank/DDBJ databases">
        <title>Caerostris extrusa draft genome.</title>
        <authorList>
            <person name="Kono N."/>
            <person name="Arakawa K."/>
        </authorList>
    </citation>
    <scope>NUCLEOTIDE SEQUENCE [LARGE SCALE GENOMIC DNA]</scope>
</reference>
<dbReference type="Proteomes" id="UP001054945">
    <property type="component" value="Unassembled WGS sequence"/>
</dbReference>
<evidence type="ECO:0000313" key="1">
    <source>
        <dbReference type="EMBL" id="GIY91499.1"/>
    </source>
</evidence>
<sequence length="109" mass="12309">MVLKENQKLNRTNKSVVKLKFKYNRLSDNTKFHQEFESSLLTPFSPNLIKGKASLKISRESMAVEGQLGSGYSILAYLNHPGVLDLSFQSPFADLKLNAKNEVHKKVLT</sequence>
<protein>
    <submittedName>
        <fullName evidence="1">Uncharacterized protein</fullName>
    </submittedName>
</protein>
<gene>
    <name evidence="1" type="ORF">CEXT_762491</name>
</gene>
<name>A0AAV4XC22_CAEEX</name>
<dbReference type="EMBL" id="BPLR01017423">
    <property type="protein sequence ID" value="GIY91499.1"/>
    <property type="molecule type" value="Genomic_DNA"/>
</dbReference>
<comment type="caution">
    <text evidence="1">The sequence shown here is derived from an EMBL/GenBank/DDBJ whole genome shotgun (WGS) entry which is preliminary data.</text>
</comment>
<accession>A0AAV4XC22</accession>
<keyword evidence="2" id="KW-1185">Reference proteome</keyword>
<dbReference type="AlphaFoldDB" id="A0AAV4XC22"/>
<evidence type="ECO:0000313" key="2">
    <source>
        <dbReference type="Proteomes" id="UP001054945"/>
    </source>
</evidence>